<gene>
    <name evidence="5" type="ORF">ABDJ38_05350</name>
</gene>
<reference evidence="5 6" key="1">
    <citation type="submission" date="2024-05" db="EMBL/GenBank/DDBJ databases">
        <authorList>
            <person name="Park S."/>
        </authorList>
    </citation>
    <scope>NUCLEOTIDE SEQUENCE [LARGE SCALE GENOMIC DNA]</scope>
    <source>
        <strain evidence="5 6">DGU5</strain>
    </source>
</reference>
<keyword evidence="6" id="KW-1185">Reference proteome</keyword>
<dbReference type="Gene3D" id="3.30.930.30">
    <property type="match status" value="1"/>
</dbReference>
<sequence length="916" mass="100467">MIHRRDAGSASRSERRRMAAILRSDKLQARLNKAIQRQLDRVEKRAPPRKLRVHIEPQNRRKYQRKQRTITARSRIPLPSYEGPVVDRQGRRGIVMVIDYDGAKRHTFGIAGRRIVYLSDPEHCELDASGQPIIASNIGTDLDEILMAADLLELGQRESRADAKINANIIIQLPHDVPQEVRAEIMKAVAHELFGRHGLPYAAALHQPDPDGDQRNYHAHICGSWRPMTRVAPYQWDIAEDYRSDLDGAEYWRHARRRVAEIMTSVLERGGTERHYTHLSNAARGMVHKPQKKLDKRKTRTAREGEFVADVEANRRIMDANLALERALEAKRKQRRERARRRALAALARVELAVRPPVDLRPGAPVAQSAVPASLGPVDAYSPGAKPSATTVQMLRDRSPAIAKVGTAEAAPFTLSARLRTVAPVPRNAEHVRPIKPVFVGALSVSAESIRTFSPSPSSRAGAAIRAVVPLPSPGAVSLHPVTPETLVAAPELRPVSTGSAPAVDLRRVESLQPIAASLRPVAPAPSLSVSLRPVATASPEMTTPRLAKVAVNWPPSINPPTLRRVTTTPVRAPVLKQIAAPTEREWPVLRPVAAEPMAPRMVAADKIVFTPLAAVGGQGDVRVVLRPVAPARSLERRPVCRRVELSRPGDAPVIRRVSPAPGMPPIGPVAVPSPDRNAGSTITLRPVTTRMPKNRDPALAETMRIFGERLAAMAASRSDREAKADPGTADDSAATQPPDATETALSRAADVAAFADAMRRRPSGLCLWNDNSVHPVVAIASSWGLSKADLASSIARRELIPLYVEQELRFERLETELKFIDASEEDLGDPHRKLAVRLSREAAETLEIYRRSELLLVALGRVDRELRQGSTAVSRTSQMSARGIDWRAIDRATRQRRRALTAAAQQIGAQHNGIG</sequence>
<evidence type="ECO:0000256" key="1">
    <source>
        <dbReference type="ARBA" id="ARBA00010873"/>
    </source>
</evidence>
<dbReference type="Pfam" id="PF03389">
    <property type="entry name" value="MobA_MobL"/>
    <property type="match status" value="1"/>
</dbReference>
<name>A0ABV0CUQ2_9SPHN</name>
<comment type="similarity">
    <text evidence="1">Belongs to the MobA/MobL family.</text>
</comment>
<accession>A0ABV0CUQ2</accession>
<organism evidence="5 6">
    <name type="scientific">Aurantiacibacter flavus</name>
    <dbReference type="NCBI Taxonomy" id="3145232"/>
    <lineage>
        <taxon>Bacteria</taxon>
        <taxon>Pseudomonadati</taxon>
        <taxon>Pseudomonadota</taxon>
        <taxon>Alphaproteobacteria</taxon>
        <taxon>Sphingomonadales</taxon>
        <taxon>Erythrobacteraceae</taxon>
        <taxon>Aurantiacibacter</taxon>
    </lineage>
</organism>
<proteinExistence type="inferred from homology"/>
<dbReference type="InterPro" id="IPR005053">
    <property type="entry name" value="MobA_MobL"/>
</dbReference>
<feature type="domain" description="MobA/MobL protein" evidence="4">
    <location>
        <begin position="156"/>
        <end position="296"/>
    </location>
</feature>
<dbReference type="Proteomes" id="UP001484535">
    <property type="component" value="Unassembled WGS sequence"/>
</dbReference>
<comment type="caution">
    <text evidence="5">The sequence shown here is derived from an EMBL/GenBank/DDBJ whole genome shotgun (WGS) entry which is preliminary data.</text>
</comment>
<evidence type="ECO:0000313" key="5">
    <source>
        <dbReference type="EMBL" id="MEN7536592.1"/>
    </source>
</evidence>
<evidence type="ECO:0000313" key="6">
    <source>
        <dbReference type="Proteomes" id="UP001484535"/>
    </source>
</evidence>
<evidence type="ECO:0000256" key="2">
    <source>
        <dbReference type="ARBA" id="ARBA00022971"/>
    </source>
</evidence>
<evidence type="ECO:0000259" key="4">
    <source>
        <dbReference type="Pfam" id="PF03389"/>
    </source>
</evidence>
<keyword evidence="2" id="KW-0184">Conjugation</keyword>
<evidence type="ECO:0000256" key="3">
    <source>
        <dbReference type="SAM" id="MobiDB-lite"/>
    </source>
</evidence>
<protein>
    <submittedName>
        <fullName evidence="5">MobA/MobL family protein</fullName>
    </submittedName>
</protein>
<feature type="region of interest" description="Disordered" evidence="3">
    <location>
        <begin position="717"/>
        <end position="746"/>
    </location>
</feature>
<dbReference type="EMBL" id="JBDLBR010000002">
    <property type="protein sequence ID" value="MEN7536592.1"/>
    <property type="molecule type" value="Genomic_DNA"/>
</dbReference>